<keyword evidence="6 7" id="KW-0472">Membrane</keyword>
<gene>
    <name evidence="8" type="ORF">GCM10010365_47030</name>
</gene>
<dbReference type="Gene3D" id="1.20.1250.20">
    <property type="entry name" value="MFS general substrate transporter like domains"/>
    <property type="match status" value="1"/>
</dbReference>
<keyword evidence="2" id="KW-0813">Transport</keyword>
<dbReference type="Pfam" id="PF07690">
    <property type="entry name" value="MFS_1"/>
    <property type="match status" value="1"/>
</dbReference>
<reference evidence="8" key="2">
    <citation type="submission" date="2020-09" db="EMBL/GenBank/DDBJ databases">
        <authorList>
            <person name="Sun Q."/>
            <person name="Ohkuma M."/>
        </authorList>
    </citation>
    <scope>NUCLEOTIDE SEQUENCE</scope>
    <source>
        <strain evidence="8">JCM 4815</strain>
    </source>
</reference>
<dbReference type="PANTHER" id="PTHR23517">
    <property type="entry name" value="RESISTANCE PROTEIN MDTM, PUTATIVE-RELATED-RELATED"/>
    <property type="match status" value="1"/>
</dbReference>
<evidence type="ECO:0000256" key="3">
    <source>
        <dbReference type="ARBA" id="ARBA00022475"/>
    </source>
</evidence>
<evidence type="ECO:0000256" key="6">
    <source>
        <dbReference type="ARBA" id="ARBA00023136"/>
    </source>
</evidence>
<comment type="caution">
    <text evidence="8">The sequence shown here is derived from an EMBL/GenBank/DDBJ whole genome shotgun (WGS) entry which is preliminary data.</text>
</comment>
<protein>
    <recommendedName>
        <fullName evidence="10">MFS transporter</fullName>
    </recommendedName>
</protein>
<feature type="transmembrane region" description="Helical" evidence="7">
    <location>
        <begin position="25"/>
        <end position="45"/>
    </location>
</feature>
<name>A0A918PU34_9ACTN</name>
<dbReference type="PANTHER" id="PTHR23517:SF3">
    <property type="entry name" value="INTEGRAL MEMBRANE TRANSPORT PROTEIN"/>
    <property type="match status" value="1"/>
</dbReference>
<evidence type="ECO:0000313" key="9">
    <source>
        <dbReference type="Proteomes" id="UP000622166"/>
    </source>
</evidence>
<dbReference type="InterPro" id="IPR050171">
    <property type="entry name" value="MFS_Transporters"/>
</dbReference>
<feature type="transmembrane region" description="Helical" evidence="7">
    <location>
        <begin position="57"/>
        <end position="89"/>
    </location>
</feature>
<evidence type="ECO:0000256" key="4">
    <source>
        <dbReference type="ARBA" id="ARBA00022692"/>
    </source>
</evidence>
<keyword evidence="9" id="KW-1185">Reference proteome</keyword>
<evidence type="ECO:0000313" key="8">
    <source>
        <dbReference type="EMBL" id="GGZ21246.1"/>
    </source>
</evidence>
<dbReference type="InterPro" id="IPR011701">
    <property type="entry name" value="MFS"/>
</dbReference>
<organism evidence="8 9">
    <name type="scientific">Streptomyces poonensis</name>
    <dbReference type="NCBI Taxonomy" id="68255"/>
    <lineage>
        <taxon>Bacteria</taxon>
        <taxon>Bacillati</taxon>
        <taxon>Actinomycetota</taxon>
        <taxon>Actinomycetes</taxon>
        <taxon>Kitasatosporales</taxon>
        <taxon>Streptomycetaceae</taxon>
        <taxon>Streptomyces</taxon>
    </lineage>
</organism>
<dbReference type="InterPro" id="IPR036259">
    <property type="entry name" value="MFS_trans_sf"/>
</dbReference>
<dbReference type="EMBL" id="BMVW01000009">
    <property type="protein sequence ID" value="GGZ21246.1"/>
    <property type="molecule type" value="Genomic_DNA"/>
</dbReference>
<dbReference type="AlphaFoldDB" id="A0A918PU34"/>
<dbReference type="Proteomes" id="UP000622166">
    <property type="component" value="Unassembled WGS sequence"/>
</dbReference>
<dbReference type="SUPFAM" id="SSF103473">
    <property type="entry name" value="MFS general substrate transporter"/>
    <property type="match status" value="1"/>
</dbReference>
<sequence>MAEEFRPQVLLDVAGWHLDVDGVRMLGILRVLNTVLVVLLALIVHKALRRVPDTRRMYIGIVLFVAGFMGLAVAADAWLLLALGVVYTIGEVMNVPMRQALMADLIDPSARATYMALFGLRTRGAMLIASLCVVGGAFLGPYGMAMLYAGLGGAAVLLLREPVRAAEARRAAAVAPDANRTGEKAAPRP</sequence>
<dbReference type="GO" id="GO:0022857">
    <property type="term" value="F:transmembrane transporter activity"/>
    <property type="evidence" value="ECO:0007669"/>
    <property type="project" value="InterPro"/>
</dbReference>
<dbReference type="GO" id="GO:0005886">
    <property type="term" value="C:plasma membrane"/>
    <property type="evidence" value="ECO:0007669"/>
    <property type="project" value="UniProtKB-SubCell"/>
</dbReference>
<accession>A0A918PU34</accession>
<dbReference type="RefSeq" id="WP_189862139.1">
    <property type="nucleotide sequence ID" value="NZ_BMVW01000009.1"/>
</dbReference>
<evidence type="ECO:0000256" key="5">
    <source>
        <dbReference type="ARBA" id="ARBA00022989"/>
    </source>
</evidence>
<evidence type="ECO:0000256" key="1">
    <source>
        <dbReference type="ARBA" id="ARBA00004651"/>
    </source>
</evidence>
<reference evidence="8" key="1">
    <citation type="journal article" date="2014" name="Int. J. Syst. Evol. Microbiol.">
        <title>Complete genome sequence of Corynebacterium casei LMG S-19264T (=DSM 44701T), isolated from a smear-ripened cheese.</title>
        <authorList>
            <consortium name="US DOE Joint Genome Institute (JGI-PGF)"/>
            <person name="Walter F."/>
            <person name="Albersmeier A."/>
            <person name="Kalinowski J."/>
            <person name="Ruckert C."/>
        </authorList>
    </citation>
    <scope>NUCLEOTIDE SEQUENCE</scope>
    <source>
        <strain evidence="8">JCM 4815</strain>
    </source>
</reference>
<evidence type="ECO:0000256" key="7">
    <source>
        <dbReference type="SAM" id="Phobius"/>
    </source>
</evidence>
<evidence type="ECO:0008006" key="10">
    <source>
        <dbReference type="Google" id="ProtNLM"/>
    </source>
</evidence>
<keyword evidence="3" id="KW-1003">Cell membrane</keyword>
<proteinExistence type="predicted"/>
<comment type="subcellular location">
    <subcellularLocation>
        <location evidence="1">Cell membrane</location>
        <topology evidence="1">Multi-pass membrane protein</topology>
    </subcellularLocation>
</comment>
<feature type="transmembrane region" description="Helical" evidence="7">
    <location>
        <begin position="126"/>
        <end position="159"/>
    </location>
</feature>
<keyword evidence="5 7" id="KW-1133">Transmembrane helix</keyword>
<evidence type="ECO:0000256" key="2">
    <source>
        <dbReference type="ARBA" id="ARBA00022448"/>
    </source>
</evidence>
<keyword evidence="4 7" id="KW-0812">Transmembrane</keyword>